<dbReference type="GO" id="GO:0097367">
    <property type="term" value="F:carbohydrate derivative binding"/>
    <property type="evidence" value="ECO:0007669"/>
    <property type="project" value="InterPro"/>
</dbReference>
<organism evidence="4 5">
    <name type="scientific">Candidatus Yanofskybacteria bacterium RIFCSPHIGHO2_02_FULL_50_12</name>
    <dbReference type="NCBI Taxonomy" id="1802685"/>
    <lineage>
        <taxon>Bacteria</taxon>
        <taxon>Candidatus Yanofskyibacteriota</taxon>
    </lineage>
</organism>
<dbReference type="GO" id="GO:1901135">
    <property type="term" value="P:carbohydrate derivative metabolic process"/>
    <property type="evidence" value="ECO:0007669"/>
    <property type="project" value="InterPro"/>
</dbReference>
<name>A0A1F8FWD8_9BACT</name>
<evidence type="ECO:0000313" key="5">
    <source>
        <dbReference type="Proteomes" id="UP000178117"/>
    </source>
</evidence>
<dbReference type="SUPFAM" id="SSF53697">
    <property type="entry name" value="SIS domain"/>
    <property type="match status" value="1"/>
</dbReference>
<proteinExistence type="inferred from homology"/>
<dbReference type="GO" id="GO:0005975">
    <property type="term" value="P:carbohydrate metabolic process"/>
    <property type="evidence" value="ECO:0007669"/>
    <property type="project" value="InterPro"/>
</dbReference>
<evidence type="ECO:0000259" key="3">
    <source>
        <dbReference type="PROSITE" id="PS51464"/>
    </source>
</evidence>
<dbReference type="Proteomes" id="UP000178117">
    <property type="component" value="Unassembled WGS sequence"/>
</dbReference>
<dbReference type="AlphaFoldDB" id="A0A1F8FWD8"/>
<sequence>MMTYREILEHFLTQFSWDPIVENKERLRPFKRIIVLAMGGSRLAPDMLNMYKPELDIRIHSDFGLPKFSREHLEEALIIVSSYSGDTDEPLSGVQEALDQNLNLAVITTGGALGDLMQKNQLPGVMIPSDSAVARESTGYGFLALAALLNIEILERKACAAITIEPIDAAGKALAAFIGNRIPLVYTSERFNELGYAWKLILNETAKIPAFCNRFPELAHNEISGFGSSAAAGPATAGFAVVIIDDQGSPEISRRMAAVAEILEGKNIPTKIVPWQATSELEGILSSYLLAHYTALYLAEQAGKDPLGTTIIEQLKEKMKKP</sequence>
<dbReference type="InterPro" id="IPR001347">
    <property type="entry name" value="SIS_dom"/>
</dbReference>
<dbReference type="InterPro" id="IPR019490">
    <property type="entry name" value="Glu6P/Mann6P_isomerase_C"/>
</dbReference>
<reference evidence="4 5" key="1">
    <citation type="journal article" date="2016" name="Nat. Commun.">
        <title>Thousands of microbial genomes shed light on interconnected biogeochemical processes in an aquifer system.</title>
        <authorList>
            <person name="Anantharaman K."/>
            <person name="Brown C.T."/>
            <person name="Hug L.A."/>
            <person name="Sharon I."/>
            <person name="Castelle C.J."/>
            <person name="Probst A.J."/>
            <person name="Thomas B.C."/>
            <person name="Singh A."/>
            <person name="Wilkins M.J."/>
            <person name="Karaoz U."/>
            <person name="Brodie E.L."/>
            <person name="Williams K.H."/>
            <person name="Hubbard S.S."/>
            <person name="Banfield J.F."/>
        </authorList>
    </citation>
    <scope>NUCLEOTIDE SEQUENCE [LARGE SCALE GENOMIC DNA]</scope>
</reference>
<dbReference type="STRING" id="1802685.A3C88_01595"/>
<evidence type="ECO:0000313" key="4">
    <source>
        <dbReference type="EMBL" id="OGN17325.1"/>
    </source>
</evidence>
<dbReference type="InterPro" id="IPR046348">
    <property type="entry name" value="SIS_dom_sf"/>
</dbReference>
<dbReference type="CDD" id="cd05637">
    <property type="entry name" value="SIS_PGI_PMI_2"/>
    <property type="match status" value="1"/>
</dbReference>
<gene>
    <name evidence="4" type="ORF">A3C88_01595</name>
</gene>
<evidence type="ECO:0000256" key="1">
    <source>
        <dbReference type="ARBA" id="ARBA00010523"/>
    </source>
</evidence>
<dbReference type="Gene3D" id="3.40.50.10490">
    <property type="entry name" value="Glucose-6-phosphate isomerase like protein, domain 1"/>
    <property type="match status" value="2"/>
</dbReference>
<dbReference type="GO" id="GO:0004476">
    <property type="term" value="F:mannose-6-phosphate isomerase activity"/>
    <property type="evidence" value="ECO:0007669"/>
    <property type="project" value="InterPro"/>
</dbReference>
<comment type="caution">
    <text evidence="4">The sequence shown here is derived from an EMBL/GenBank/DDBJ whole genome shotgun (WGS) entry which is preliminary data.</text>
</comment>
<feature type="domain" description="SIS" evidence="3">
    <location>
        <begin position="23"/>
        <end position="164"/>
    </location>
</feature>
<protein>
    <recommendedName>
        <fullName evidence="3">SIS domain-containing protein</fullName>
    </recommendedName>
</protein>
<dbReference type="Pfam" id="PF10432">
    <property type="entry name" value="bact-PGI_C"/>
    <property type="match status" value="1"/>
</dbReference>
<dbReference type="GO" id="GO:0004347">
    <property type="term" value="F:glucose-6-phosphate isomerase activity"/>
    <property type="evidence" value="ECO:0007669"/>
    <property type="project" value="InterPro"/>
</dbReference>
<accession>A0A1F8FWD8</accession>
<dbReference type="PROSITE" id="PS51464">
    <property type="entry name" value="SIS"/>
    <property type="match status" value="1"/>
</dbReference>
<dbReference type="EMBL" id="MGJZ01000013">
    <property type="protein sequence ID" value="OGN17325.1"/>
    <property type="molecule type" value="Genomic_DNA"/>
</dbReference>
<evidence type="ECO:0000256" key="2">
    <source>
        <dbReference type="ARBA" id="ARBA00023235"/>
    </source>
</evidence>
<keyword evidence="2" id="KW-0413">Isomerase</keyword>
<comment type="similarity">
    <text evidence="1">Belongs to the PGI/PMI family.</text>
</comment>